<dbReference type="GO" id="GO:0006813">
    <property type="term" value="P:potassium ion transport"/>
    <property type="evidence" value="ECO:0007669"/>
    <property type="project" value="UniProtKB-KW"/>
</dbReference>
<dbReference type="InterPro" id="IPR003148">
    <property type="entry name" value="RCK_N"/>
</dbReference>
<keyword evidence="4" id="KW-0630">Potassium</keyword>
<accession>A0A4U1ISG1</accession>
<keyword evidence="6 8" id="KW-1133">Transmembrane helix</keyword>
<evidence type="ECO:0000259" key="10">
    <source>
        <dbReference type="PROSITE" id="PS51202"/>
    </source>
</evidence>
<feature type="domain" description="RCK N-terminal" evidence="9">
    <location>
        <begin position="414"/>
        <end position="531"/>
    </location>
</feature>
<dbReference type="GO" id="GO:0016020">
    <property type="term" value="C:membrane"/>
    <property type="evidence" value="ECO:0007669"/>
    <property type="project" value="UniProtKB-SubCell"/>
</dbReference>
<dbReference type="RefSeq" id="WP_136935225.1">
    <property type="nucleotide sequence ID" value="NZ_SSMQ01000082.1"/>
</dbReference>
<dbReference type="Gene3D" id="3.30.70.1450">
    <property type="entry name" value="Regulator of K+ conductance, C-terminal domain"/>
    <property type="match status" value="1"/>
</dbReference>
<evidence type="ECO:0000256" key="4">
    <source>
        <dbReference type="ARBA" id="ARBA00022538"/>
    </source>
</evidence>
<feature type="transmembrane region" description="Helical" evidence="8">
    <location>
        <begin position="190"/>
        <end position="209"/>
    </location>
</feature>
<evidence type="ECO:0000313" key="11">
    <source>
        <dbReference type="EMBL" id="TKC97151.1"/>
    </source>
</evidence>
<organism evidence="11 12">
    <name type="scientific">Polyangium fumosum</name>
    <dbReference type="NCBI Taxonomy" id="889272"/>
    <lineage>
        <taxon>Bacteria</taxon>
        <taxon>Pseudomonadati</taxon>
        <taxon>Myxococcota</taxon>
        <taxon>Polyangia</taxon>
        <taxon>Polyangiales</taxon>
        <taxon>Polyangiaceae</taxon>
        <taxon>Polyangium</taxon>
    </lineage>
</organism>
<dbReference type="InterPro" id="IPR038770">
    <property type="entry name" value="Na+/solute_symporter_sf"/>
</dbReference>
<feature type="transmembrane region" description="Helical" evidence="8">
    <location>
        <begin position="53"/>
        <end position="75"/>
    </location>
</feature>
<dbReference type="PANTHER" id="PTHR42751">
    <property type="entry name" value="SODIUM/HYDROGEN EXCHANGER FAMILY/TRKA DOMAIN PROTEIN"/>
    <property type="match status" value="1"/>
</dbReference>
<dbReference type="PROSITE" id="PS51202">
    <property type="entry name" value="RCK_C"/>
    <property type="match status" value="1"/>
</dbReference>
<dbReference type="Pfam" id="PF02254">
    <property type="entry name" value="TrkA_N"/>
    <property type="match status" value="1"/>
</dbReference>
<dbReference type="Pfam" id="PF00999">
    <property type="entry name" value="Na_H_Exchanger"/>
    <property type="match status" value="1"/>
</dbReference>
<dbReference type="InterPro" id="IPR036291">
    <property type="entry name" value="NAD(P)-bd_dom_sf"/>
</dbReference>
<protein>
    <submittedName>
        <fullName evidence="11">Sodium:proton exchanger</fullName>
    </submittedName>
</protein>
<dbReference type="InterPro" id="IPR036721">
    <property type="entry name" value="RCK_C_sf"/>
</dbReference>
<feature type="transmembrane region" description="Helical" evidence="8">
    <location>
        <begin position="298"/>
        <end position="320"/>
    </location>
</feature>
<feature type="transmembrane region" description="Helical" evidence="8">
    <location>
        <begin position="31"/>
        <end position="47"/>
    </location>
</feature>
<keyword evidence="4" id="KW-0406">Ion transport</keyword>
<dbReference type="PANTHER" id="PTHR42751:SF3">
    <property type="entry name" value="SODIUM_GLUTAMATE SYMPORTER"/>
    <property type="match status" value="1"/>
</dbReference>
<dbReference type="Gene3D" id="3.40.50.720">
    <property type="entry name" value="NAD(P)-binding Rossmann-like Domain"/>
    <property type="match status" value="1"/>
</dbReference>
<evidence type="ECO:0000256" key="7">
    <source>
        <dbReference type="ARBA" id="ARBA00023136"/>
    </source>
</evidence>
<dbReference type="PROSITE" id="PS51201">
    <property type="entry name" value="RCK_N"/>
    <property type="match status" value="1"/>
</dbReference>
<evidence type="ECO:0000256" key="2">
    <source>
        <dbReference type="ARBA" id="ARBA00005551"/>
    </source>
</evidence>
<dbReference type="SUPFAM" id="SSF51735">
    <property type="entry name" value="NAD(P)-binding Rossmann-fold domains"/>
    <property type="match status" value="1"/>
</dbReference>
<dbReference type="SUPFAM" id="SSF116726">
    <property type="entry name" value="TrkA C-terminal domain-like"/>
    <property type="match status" value="1"/>
</dbReference>
<keyword evidence="7 8" id="KW-0472">Membrane</keyword>
<feature type="transmembrane region" description="Helical" evidence="8">
    <location>
        <begin position="87"/>
        <end position="110"/>
    </location>
</feature>
<feature type="domain" description="RCK C-terminal" evidence="10">
    <location>
        <begin position="578"/>
        <end position="663"/>
    </location>
</feature>
<feature type="transmembrane region" description="Helical" evidence="8">
    <location>
        <begin position="268"/>
        <end position="286"/>
    </location>
</feature>
<dbReference type="InterPro" id="IPR006153">
    <property type="entry name" value="Cation/H_exchanger_TM"/>
</dbReference>
<dbReference type="Proteomes" id="UP000309215">
    <property type="component" value="Unassembled WGS sequence"/>
</dbReference>
<feature type="transmembrane region" description="Helical" evidence="8">
    <location>
        <begin position="6"/>
        <end position="24"/>
    </location>
</feature>
<evidence type="ECO:0000256" key="3">
    <source>
        <dbReference type="ARBA" id="ARBA00022448"/>
    </source>
</evidence>
<name>A0A4U1ISG1_9BACT</name>
<comment type="subcellular location">
    <subcellularLocation>
        <location evidence="1">Membrane</location>
        <topology evidence="1">Multi-pass membrane protein</topology>
    </subcellularLocation>
</comment>
<proteinExistence type="inferred from homology"/>
<gene>
    <name evidence="11" type="ORF">E8A74_44385</name>
</gene>
<keyword evidence="12" id="KW-1185">Reference proteome</keyword>
<comment type="similarity">
    <text evidence="2">Belongs to the monovalent cation:proton antiporter 2 (CPA2) transporter (TC 2.A.37) family.</text>
</comment>
<dbReference type="GO" id="GO:0008324">
    <property type="term" value="F:monoatomic cation transmembrane transporter activity"/>
    <property type="evidence" value="ECO:0007669"/>
    <property type="project" value="InterPro"/>
</dbReference>
<dbReference type="EMBL" id="SSMQ01000082">
    <property type="protein sequence ID" value="TKC97151.1"/>
    <property type="molecule type" value="Genomic_DNA"/>
</dbReference>
<dbReference type="InterPro" id="IPR006037">
    <property type="entry name" value="RCK_C"/>
</dbReference>
<feature type="transmembrane region" description="Helical" evidence="8">
    <location>
        <begin position="116"/>
        <end position="136"/>
    </location>
</feature>
<evidence type="ECO:0000259" key="9">
    <source>
        <dbReference type="PROSITE" id="PS51201"/>
    </source>
</evidence>
<evidence type="ECO:0000256" key="6">
    <source>
        <dbReference type="ARBA" id="ARBA00022989"/>
    </source>
</evidence>
<dbReference type="Gene3D" id="1.20.1530.20">
    <property type="match status" value="1"/>
</dbReference>
<evidence type="ECO:0000256" key="5">
    <source>
        <dbReference type="ARBA" id="ARBA00022692"/>
    </source>
</evidence>
<dbReference type="GO" id="GO:1902600">
    <property type="term" value="P:proton transmembrane transport"/>
    <property type="evidence" value="ECO:0007669"/>
    <property type="project" value="InterPro"/>
</dbReference>
<dbReference type="Pfam" id="PF02080">
    <property type="entry name" value="TrkA_C"/>
    <property type="match status" value="1"/>
</dbReference>
<reference evidence="11 12" key="1">
    <citation type="submission" date="2019-04" db="EMBL/GenBank/DDBJ databases">
        <authorList>
            <person name="Li Y."/>
            <person name="Wang J."/>
        </authorList>
    </citation>
    <scope>NUCLEOTIDE SEQUENCE [LARGE SCALE GENOMIC DNA]</scope>
    <source>
        <strain evidence="11 12">DSM 14668</strain>
    </source>
</reference>
<evidence type="ECO:0000313" key="12">
    <source>
        <dbReference type="Proteomes" id="UP000309215"/>
    </source>
</evidence>
<feature type="transmembrane region" description="Helical" evidence="8">
    <location>
        <begin position="148"/>
        <end position="170"/>
    </location>
</feature>
<dbReference type="GO" id="GO:0015297">
    <property type="term" value="F:antiporter activity"/>
    <property type="evidence" value="ECO:0007669"/>
    <property type="project" value="InterPro"/>
</dbReference>
<evidence type="ECO:0000256" key="8">
    <source>
        <dbReference type="SAM" id="Phobius"/>
    </source>
</evidence>
<keyword evidence="5 8" id="KW-0812">Transmembrane</keyword>
<sequence>MGHIPLLDEIAVIAALGVLVTVVLSRLSLPTVAGLLFSGALVGPFGFKLVRSIHAIEILAEIGVVLLLFTIGLEFSLARLKSIFRQVALGGIIQVGLTTAVVACVAIALGQPTRRSVFYGFVFALSSTAIVLRALAERRELDAPHGRFIVGTLIFQDLCVVPMVLVVPMLGEGSAGTNMAKDISLALGKATAVVVATIVVARLVVPRALRWVAASRSREVFLLAVLALCVGTAWLTSLAGLSLALGAFLGGMVVADTEYGHRAMGDMLPLRDAFVSVFFVSLGMLFDPRIVLERPLLVLLLLGGFFVAKGLLATIAAIAMRFPARVAWLAGVGLAQFGEFGFVLARLGESAGVVDANATRPLLAAGIASMFFTPVFVRVAPHVTAGQRLLAPLERLIGVRSIDEADAGEVHGIADHVVIVGYGVAGKLVARALEACGVSYVVLELNAETVRAARSAAQPVYYGDATSEEALGHAHLEKARALLLLMNDPQAAQRVVDTAKRVAPDVPILMRAHYLLEKPALLRMGATDVVAEEVEGGVEILARLLRWLDVPRNVIDDRVDEARATTQTTERTHKVPRRALGEHGDLAELKIESASVTAASAAVGRSAASLGVRRRTGALIVAVRRGEKLLEQMDPQKPFELGDIVYLAGSVGSVQKAVDLVSRPLAEGEAPPVSEILPTSRG</sequence>
<keyword evidence="3" id="KW-0813">Transport</keyword>
<dbReference type="AlphaFoldDB" id="A0A4U1ISG1"/>
<keyword evidence="4" id="KW-0633">Potassium transport</keyword>
<evidence type="ECO:0000256" key="1">
    <source>
        <dbReference type="ARBA" id="ARBA00004141"/>
    </source>
</evidence>
<dbReference type="OrthoDB" id="9781411at2"/>
<feature type="transmembrane region" description="Helical" evidence="8">
    <location>
        <begin position="221"/>
        <end position="248"/>
    </location>
</feature>
<comment type="caution">
    <text evidence="11">The sequence shown here is derived from an EMBL/GenBank/DDBJ whole genome shotgun (WGS) entry which is preliminary data.</text>
</comment>